<dbReference type="PANTHER" id="PTHR12358:SF106">
    <property type="entry name" value="LIPID KINASE YEGS"/>
    <property type="match status" value="1"/>
</dbReference>
<dbReference type="InterPro" id="IPR001206">
    <property type="entry name" value="Diacylglycerol_kinase_cat_dom"/>
</dbReference>
<dbReference type="STRING" id="1423813.FC26_GL000321"/>
<dbReference type="InterPro" id="IPR016064">
    <property type="entry name" value="NAD/diacylglycerol_kinase_sf"/>
</dbReference>
<reference evidence="6 7" key="1">
    <citation type="journal article" date="2015" name="Genome Announc.">
        <title>Expanding the biotechnology potential of lactobacilli through comparative genomics of 213 strains and associated genera.</title>
        <authorList>
            <person name="Sun Z."/>
            <person name="Harris H.M."/>
            <person name="McCann A."/>
            <person name="Guo C."/>
            <person name="Argimon S."/>
            <person name="Zhang W."/>
            <person name="Yang X."/>
            <person name="Jeffery I.B."/>
            <person name="Cooney J.C."/>
            <person name="Kagawa T.F."/>
            <person name="Liu W."/>
            <person name="Song Y."/>
            <person name="Salvetti E."/>
            <person name="Wrobel A."/>
            <person name="Rasinkangas P."/>
            <person name="Parkhill J."/>
            <person name="Rea M.C."/>
            <person name="O'Sullivan O."/>
            <person name="Ritari J."/>
            <person name="Douillard F.P."/>
            <person name="Paul Ross R."/>
            <person name="Yang R."/>
            <person name="Briner A.E."/>
            <person name="Felis G.E."/>
            <person name="de Vos W.M."/>
            <person name="Barrangou R."/>
            <person name="Klaenhammer T.R."/>
            <person name="Caufield P.W."/>
            <person name="Cui Y."/>
            <person name="Zhang H."/>
            <person name="O'Toole P.W."/>
        </authorList>
    </citation>
    <scope>NUCLEOTIDE SEQUENCE [LARGE SCALE GENOMIC DNA]</scope>
    <source>
        <strain evidence="6 7">DSM 20634</strain>
    </source>
</reference>
<comment type="similarity">
    <text evidence="2">Belongs to the diacylglycerol/lipid kinase family.</text>
</comment>
<evidence type="ECO:0000256" key="1">
    <source>
        <dbReference type="ARBA" id="ARBA00001946"/>
    </source>
</evidence>
<proteinExistence type="inferred from homology"/>
<feature type="domain" description="DAGKc" evidence="5">
    <location>
        <begin position="2"/>
        <end position="133"/>
    </location>
</feature>
<evidence type="ECO:0000313" key="6">
    <source>
        <dbReference type="EMBL" id="KRM60838.1"/>
    </source>
</evidence>
<dbReference type="InterPro" id="IPR050187">
    <property type="entry name" value="Lipid_Phosphate_FormReg"/>
</dbReference>
<dbReference type="AlphaFoldDB" id="A0A0R2AB75"/>
<dbReference type="Gene3D" id="2.60.200.40">
    <property type="match status" value="1"/>
</dbReference>
<sequence>MGHVQQYGIYYNPSAGHGLAEKNVKIVQEQLSEHDIQPILMTALSTEAAITLVANRLSGLDALIVVGGDGTLNVAVTAMIRRKLTVPLGLIPCGRVNNFAKRWRIPTDVHEALQIIFDRHFHRVGIGNCDDQRAIVSYLDFGNLADLAGDVREQQQHHDRWGKRLTYFLTALRRAGRHKSRLVSYQMDAKQPETYKTWFALLSTTAPNDSRDNPLRFHLSILKDIHRRQVIPYIYFAWSGHMHQSDAITSLTPRKLTLQAMADEKVVTRIDGDTGPYLPAEITYCPNVLPVFMQHLVTPEP</sequence>
<organism evidence="6 7">
    <name type="scientific">Paucilactobacillus vaccinostercus DSM 20634</name>
    <dbReference type="NCBI Taxonomy" id="1423813"/>
    <lineage>
        <taxon>Bacteria</taxon>
        <taxon>Bacillati</taxon>
        <taxon>Bacillota</taxon>
        <taxon>Bacilli</taxon>
        <taxon>Lactobacillales</taxon>
        <taxon>Lactobacillaceae</taxon>
        <taxon>Paucilactobacillus</taxon>
    </lineage>
</organism>
<dbReference type="PROSITE" id="PS50146">
    <property type="entry name" value="DAGK"/>
    <property type="match status" value="1"/>
</dbReference>
<dbReference type="Proteomes" id="UP000051733">
    <property type="component" value="Unassembled WGS sequence"/>
</dbReference>
<keyword evidence="7" id="KW-1185">Reference proteome</keyword>
<comment type="cofactor">
    <cofactor evidence="1">
        <name>Mg(2+)</name>
        <dbReference type="ChEBI" id="CHEBI:18420"/>
    </cofactor>
</comment>
<dbReference type="Pfam" id="PF00781">
    <property type="entry name" value="DAGK_cat"/>
    <property type="match status" value="1"/>
</dbReference>
<protein>
    <recommendedName>
        <fullName evidence="5">DAGKc domain-containing protein</fullName>
    </recommendedName>
</protein>
<dbReference type="RefSeq" id="WP_057780112.1">
    <property type="nucleotide sequence ID" value="NZ_AYYY01000061.1"/>
</dbReference>
<gene>
    <name evidence="6" type="ORF">FC26_GL000321</name>
</gene>
<dbReference type="InterPro" id="IPR017438">
    <property type="entry name" value="ATP-NAD_kinase_N"/>
</dbReference>
<keyword evidence="3" id="KW-0547">Nucleotide-binding</keyword>
<dbReference type="PATRIC" id="fig|1423813.3.peg.329"/>
<comment type="caution">
    <text evidence="6">The sequence shown here is derived from an EMBL/GenBank/DDBJ whole genome shotgun (WGS) entry which is preliminary data.</text>
</comment>
<dbReference type="GO" id="GO:0016301">
    <property type="term" value="F:kinase activity"/>
    <property type="evidence" value="ECO:0007669"/>
    <property type="project" value="InterPro"/>
</dbReference>
<evidence type="ECO:0000259" key="5">
    <source>
        <dbReference type="PROSITE" id="PS50146"/>
    </source>
</evidence>
<evidence type="ECO:0000313" key="7">
    <source>
        <dbReference type="Proteomes" id="UP000051733"/>
    </source>
</evidence>
<evidence type="ECO:0000256" key="2">
    <source>
        <dbReference type="ARBA" id="ARBA00005983"/>
    </source>
</evidence>
<dbReference type="SUPFAM" id="SSF111331">
    <property type="entry name" value="NAD kinase/diacylglycerol kinase-like"/>
    <property type="match status" value="1"/>
</dbReference>
<accession>A0A0R2AB75</accession>
<dbReference type="Gene3D" id="3.40.50.10330">
    <property type="entry name" value="Probable inorganic polyphosphate/atp-NAD kinase, domain 1"/>
    <property type="match status" value="1"/>
</dbReference>
<evidence type="ECO:0000256" key="3">
    <source>
        <dbReference type="ARBA" id="ARBA00022741"/>
    </source>
</evidence>
<dbReference type="PANTHER" id="PTHR12358">
    <property type="entry name" value="SPHINGOSINE KINASE"/>
    <property type="match status" value="1"/>
</dbReference>
<dbReference type="EMBL" id="AYYY01000061">
    <property type="protein sequence ID" value="KRM60838.1"/>
    <property type="molecule type" value="Genomic_DNA"/>
</dbReference>
<dbReference type="GO" id="GO:0005886">
    <property type="term" value="C:plasma membrane"/>
    <property type="evidence" value="ECO:0007669"/>
    <property type="project" value="TreeGrafter"/>
</dbReference>
<evidence type="ECO:0000256" key="4">
    <source>
        <dbReference type="ARBA" id="ARBA00022840"/>
    </source>
</evidence>
<name>A0A0R2AB75_9LACO</name>
<dbReference type="GO" id="GO:0005524">
    <property type="term" value="F:ATP binding"/>
    <property type="evidence" value="ECO:0007669"/>
    <property type="project" value="UniProtKB-KW"/>
</dbReference>
<dbReference type="OrthoDB" id="142078at2"/>
<keyword evidence="4" id="KW-0067">ATP-binding</keyword>